<keyword evidence="2" id="KW-0540">Nuclease</keyword>
<dbReference type="Pfam" id="PF00149">
    <property type="entry name" value="Metallophos"/>
    <property type="match status" value="1"/>
</dbReference>
<evidence type="ECO:0000313" key="3">
    <source>
        <dbReference type="Proteomes" id="UP000265562"/>
    </source>
</evidence>
<dbReference type="InterPro" id="IPR029052">
    <property type="entry name" value="Metallo-depent_PP-like"/>
</dbReference>
<evidence type="ECO:0000313" key="2">
    <source>
        <dbReference type="EMBL" id="AYB00165.1"/>
    </source>
</evidence>
<dbReference type="Proteomes" id="UP000265562">
    <property type="component" value="Chromosome"/>
</dbReference>
<evidence type="ECO:0000256" key="1">
    <source>
        <dbReference type="ARBA" id="ARBA00022801"/>
    </source>
</evidence>
<dbReference type="InterPro" id="IPR050535">
    <property type="entry name" value="DNA_Repair-Maintenance_Comp"/>
</dbReference>
<dbReference type="Gene3D" id="3.60.21.10">
    <property type="match status" value="1"/>
</dbReference>
<dbReference type="PANTHER" id="PTHR30337">
    <property type="entry name" value="COMPONENT OF ATP-DEPENDENT DSDNA EXONUCLEASE"/>
    <property type="match status" value="1"/>
</dbReference>
<protein>
    <submittedName>
        <fullName evidence="2">DNA repair exonuclease</fullName>
    </submittedName>
</protein>
<dbReference type="SUPFAM" id="SSF56300">
    <property type="entry name" value="Metallo-dependent phosphatases"/>
    <property type="match status" value="1"/>
</dbReference>
<organism evidence="2 3">
    <name type="scientific">Lachnoanaerobaculum umeaense</name>
    <dbReference type="NCBI Taxonomy" id="617123"/>
    <lineage>
        <taxon>Bacteria</taxon>
        <taxon>Bacillati</taxon>
        <taxon>Bacillota</taxon>
        <taxon>Clostridia</taxon>
        <taxon>Lachnospirales</taxon>
        <taxon>Lachnospiraceae</taxon>
        <taxon>Lachnoanaerobaculum</taxon>
    </lineage>
</organism>
<keyword evidence="3" id="KW-1185">Reference proteome</keyword>
<dbReference type="InterPro" id="IPR041796">
    <property type="entry name" value="Mre11_N"/>
</dbReference>
<dbReference type="AlphaFoldDB" id="A0A385Q3C8"/>
<proteinExistence type="predicted"/>
<dbReference type="RefSeq" id="WP_111525320.1">
    <property type="nucleotide sequence ID" value="NZ_CP032364.1"/>
</dbReference>
<sequence length="357" mass="40503">MKILHCADIHLDSPMETHMIREQAATRNTEILKTFQRMTEYADKNKISLVLIAGDFFDGDRVTRRTVDGILDAVTSTPQIDYLYVSGNHDNWTNAFVDHEIPVNFKCFTDKWGTLNYGDVSVSGIEMTKANAETLYDKLPKQNNRINIVMLHGQISTASGVDQVNLNLLKNKNIQYLALGHIHTYSCDKLDRDGIYCYPGCLEGRGFDECGKKGFVVLDTDVRKLEPTFEPFSSRELHHIEVDITDCINNTDIYNAMKKETQDISKNDMVEFVLTGSQDISTDISIKYLHKLADSDFFFVKIKDNTKVELDPKEYENDISLKGEFIRLVMASDSSEEDKIQIIRAGLEALSGEDITV</sequence>
<accession>A0A385Q3C8</accession>
<gene>
    <name evidence="2" type="ORF">D4A81_09565</name>
</gene>
<dbReference type="InterPro" id="IPR004843">
    <property type="entry name" value="Calcineurin-like_PHP"/>
</dbReference>
<reference evidence="2 3" key="1">
    <citation type="submission" date="2018-09" db="EMBL/GenBank/DDBJ databases">
        <title>Genome sequencing of Lachnoanaerobaculum umeaense DSM 23576.</title>
        <authorList>
            <person name="Kook J.-K."/>
            <person name="Park S.-N."/>
            <person name="Lim Y.K."/>
        </authorList>
    </citation>
    <scope>NUCLEOTIDE SEQUENCE [LARGE SCALE GENOMIC DNA]</scope>
    <source>
        <strain evidence="3">DSM 23576 \ CCUG 58757</strain>
    </source>
</reference>
<keyword evidence="2" id="KW-0269">Exonuclease</keyword>
<dbReference type="EMBL" id="CP032364">
    <property type="protein sequence ID" value="AYB00165.1"/>
    <property type="molecule type" value="Genomic_DNA"/>
</dbReference>
<name>A0A385Q3C8_9FIRM</name>
<dbReference type="GO" id="GO:0004527">
    <property type="term" value="F:exonuclease activity"/>
    <property type="evidence" value="ECO:0007669"/>
    <property type="project" value="UniProtKB-KW"/>
</dbReference>
<dbReference type="CDD" id="cd00840">
    <property type="entry name" value="MPP_Mre11_N"/>
    <property type="match status" value="1"/>
</dbReference>
<keyword evidence="1" id="KW-0378">Hydrolase</keyword>
<dbReference type="KEGG" id="lua:D4A81_09565"/>
<dbReference type="OrthoDB" id="9773856at2"/>